<protein>
    <submittedName>
        <fullName evidence="1">Uncharacterized protein</fullName>
    </submittedName>
</protein>
<organism evidence="1 2">
    <name type="scientific">Artemisia annua</name>
    <name type="common">Sweet wormwood</name>
    <dbReference type="NCBI Taxonomy" id="35608"/>
    <lineage>
        <taxon>Eukaryota</taxon>
        <taxon>Viridiplantae</taxon>
        <taxon>Streptophyta</taxon>
        <taxon>Embryophyta</taxon>
        <taxon>Tracheophyta</taxon>
        <taxon>Spermatophyta</taxon>
        <taxon>Magnoliopsida</taxon>
        <taxon>eudicotyledons</taxon>
        <taxon>Gunneridae</taxon>
        <taxon>Pentapetalae</taxon>
        <taxon>asterids</taxon>
        <taxon>campanulids</taxon>
        <taxon>Asterales</taxon>
        <taxon>Asteraceae</taxon>
        <taxon>Asteroideae</taxon>
        <taxon>Anthemideae</taxon>
        <taxon>Artemisiinae</taxon>
        <taxon>Artemisia</taxon>
    </lineage>
</organism>
<comment type="caution">
    <text evidence="1">The sequence shown here is derived from an EMBL/GenBank/DDBJ whole genome shotgun (WGS) entry which is preliminary data.</text>
</comment>
<keyword evidence="2" id="KW-1185">Reference proteome</keyword>
<proteinExistence type="predicted"/>
<reference evidence="1 2" key="1">
    <citation type="journal article" date="2018" name="Mol. Plant">
        <title>The genome of Artemisia annua provides insight into the evolution of Asteraceae family and artemisinin biosynthesis.</title>
        <authorList>
            <person name="Shen Q."/>
            <person name="Zhang L."/>
            <person name="Liao Z."/>
            <person name="Wang S."/>
            <person name="Yan T."/>
            <person name="Shi P."/>
            <person name="Liu M."/>
            <person name="Fu X."/>
            <person name="Pan Q."/>
            <person name="Wang Y."/>
            <person name="Lv Z."/>
            <person name="Lu X."/>
            <person name="Zhang F."/>
            <person name="Jiang W."/>
            <person name="Ma Y."/>
            <person name="Chen M."/>
            <person name="Hao X."/>
            <person name="Li L."/>
            <person name="Tang Y."/>
            <person name="Lv G."/>
            <person name="Zhou Y."/>
            <person name="Sun X."/>
            <person name="Brodelius P.E."/>
            <person name="Rose J.K.C."/>
            <person name="Tang K."/>
        </authorList>
    </citation>
    <scope>NUCLEOTIDE SEQUENCE [LARGE SCALE GENOMIC DNA]</scope>
    <source>
        <strain evidence="2">cv. Huhao1</strain>
        <tissue evidence="1">Leaf</tissue>
    </source>
</reference>
<gene>
    <name evidence="1" type="ORF">CTI12_AA243560</name>
</gene>
<dbReference type="EMBL" id="PKPP01004128">
    <property type="protein sequence ID" value="PWA65944.1"/>
    <property type="molecule type" value="Genomic_DNA"/>
</dbReference>
<dbReference type="Proteomes" id="UP000245207">
    <property type="component" value="Unassembled WGS sequence"/>
</dbReference>
<name>A0A2U1MXL8_ARTAN</name>
<dbReference type="AlphaFoldDB" id="A0A2U1MXL8"/>
<accession>A0A2U1MXL8</accession>
<evidence type="ECO:0000313" key="1">
    <source>
        <dbReference type="EMBL" id="PWA65944.1"/>
    </source>
</evidence>
<evidence type="ECO:0000313" key="2">
    <source>
        <dbReference type="Proteomes" id="UP000245207"/>
    </source>
</evidence>
<sequence length="97" mass="11105">MMAELGRILTHLRGHGLSANELTLFARYLEQNHQASLFFLNIKGDQEMINFIRELDLTPYKDNPSRVLTSLPVEVREGITEKEEQVARMGSDEDEDA</sequence>